<feature type="region of interest" description="Disordered" evidence="1">
    <location>
        <begin position="105"/>
        <end position="127"/>
    </location>
</feature>
<feature type="transmembrane region" description="Helical" evidence="2">
    <location>
        <begin position="69"/>
        <end position="92"/>
    </location>
</feature>
<protein>
    <submittedName>
        <fullName evidence="3">Uncharacterized protein</fullName>
    </submittedName>
</protein>
<accession>A0ABR1YHE6</accession>
<dbReference type="Proteomes" id="UP001492380">
    <property type="component" value="Unassembled WGS sequence"/>
</dbReference>
<sequence>MATGMLLRHTLSTPSAEVTSTLTSIALGLPRTRSSTPLDSLTTSTAAAAATTSLVPDSGIDFELPWPPLWLTVSAFVLTCIAVVLAVGVWMISWPPDCGDEQVEEFGQEQHEVEEEEESEWSSNGEDEETTWMMGKAFEDAVELKRLLSNTTPPPSPPLSGERHGEQRNNKRNTQGLRLDLSAAAGLGVGPWGRVEAGRRRRCSGQTSKHHDYAVKNDSWKHHNDENDSLLSLSFESDADTEAGLVDSSDSAGAAATASSTTLSSTTKPIFNQPLHGWRKTVDDRVGVLASWIERYVADGGRERDLLCKIRKDERGDVVCGFEF</sequence>
<keyword evidence="2" id="KW-1133">Transmembrane helix</keyword>
<keyword evidence="2" id="KW-0472">Membrane</keyword>
<evidence type="ECO:0000256" key="1">
    <source>
        <dbReference type="SAM" id="MobiDB-lite"/>
    </source>
</evidence>
<comment type="caution">
    <text evidence="3">The sequence shown here is derived from an EMBL/GenBank/DDBJ whole genome shotgun (WGS) entry which is preliminary data.</text>
</comment>
<name>A0ABR1YHE6_9PEZI</name>
<feature type="region of interest" description="Disordered" evidence="1">
    <location>
        <begin position="148"/>
        <end position="182"/>
    </location>
</feature>
<keyword evidence="4" id="KW-1185">Reference proteome</keyword>
<gene>
    <name evidence="3" type="ORF">HDK90DRAFT_354472</name>
</gene>
<evidence type="ECO:0000256" key="2">
    <source>
        <dbReference type="SAM" id="Phobius"/>
    </source>
</evidence>
<keyword evidence="2" id="KW-0812">Transmembrane</keyword>
<organism evidence="3 4">
    <name type="scientific">Phyllosticta capitalensis</name>
    <dbReference type="NCBI Taxonomy" id="121624"/>
    <lineage>
        <taxon>Eukaryota</taxon>
        <taxon>Fungi</taxon>
        <taxon>Dikarya</taxon>
        <taxon>Ascomycota</taxon>
        <taxon>Pezizomycotina</taxon>
        <taxon>Dothideomycetes</taxon>
        <taxon>Dothideomycetes incertae sedis</taxon>
        <taxon>Botryosphaeriales</taxon>
        <taxon>Phyllostictaceae</taxon>
        <taxon>Phyllosticta</taxon>
    </lineage>
</organism>
<proteinExistence type="predicted"/>
<evidence type="ECO:0000313" key="4">
    <source>
        <dbReference type="Proteomes" id="UP001492380"/>
    </source>
</evidence>
<dbReference type="EMBL" id="JBBWRZ010000009">
    <property type="protein sequence ID" value="KAK8229338.1"/>
    <property type="molecule type" value="Genomic_DNA"/>
</dbReference>
<evidence type="ECO:0000313" key="3">
    <source>
        <dbReference type="EMBL" id="KAK8229338.1"/>
    </source>
</evidence>
<reference evidence="3 4" key="1">
    <citation type="submission" date="2024-04" db="EMBL/GenBank/DDBJ databases">
        <title>Phyllosticta paracitricarpa is synonymous to the EU quarantine fungus P. citricarpa based on phylogenomic analyses.</title>
        <authorList>
            <consortium name="Lawrence Berkeley National Laboratory"/>
            <person name="Van Ingen-Buijs V.A."/>
            <person name="Van Westerhoven A.C."/>
            <person name="Haridas S."/>
            <person name="Skiadas P."/>
            <person name="Martin F."/>
            <person name="Groenewald J.Z."/>
            <person name="Crous P.W."/>
            <person name="Seidl M.F."/>
        </authorList>
    </citation>
    <scope>NUCLEOTIDE SEQUENCE [LARGE SCALE GENOMIC DNA]</scope>
    <source>
        <strain evidence="3 4">CBS 123374</strain>
    </source>
</reference>